<name>A0AAV3P9Y1_LITER</name>
<dbReference type="SUPFAM" id="SSF56672">
    <property type="entry name" value="DNA/RNA polymerases"/>
    <property type="match status" value="1"/>
</dbReference>
<evidence type="ECO:0000313" key="2">
    <source>
        <dbReference type="EMBL" id="GAA0148245.1"/>
    </source>
</evidence>
<dbReference type="InterPro" id="IPR050951">
    <property type="entry name" value="Retrovirus_Pol_polyprotein"/>
</dbReference>
<dbReference type="AlphaFoldDB" id="A0AAV3P9Y1"/>
<proteinExistence type="predicted"/>
<comment type="caution">
    <text evidence="2">The sequence shown here is derived from an EMBL/GenBank/DDBJ whole genome shotgun (WGS) entry which is preliminary data.</text>
</comment>
<dbReference type="Gene3D" id="3.10.10.10">
    <property type="entry name" value="HIV Type 1 Reverse Transcriptase, subunit A, domain 1"/>
    <property type="match status" value="1"/>
</dbReference>
<dbReference type="InterPro" id="IPR041588">
    <property type="entry name" value="Integrase_H2C2"/>
</dbReference>
<accession>A0AAV3P9Y1</accession>
<dbReference type="Proteomes" id="UP001454036">
    <property type="component" value="Unassembled WGS sequence"/>
</dbReference>
<organism evidence="2 3">
    <name type="scientific">Lithospermum erythrorhizon</name>
    <name type="common">Purple gromwell</name>
    <name type="synonym">Lithospermum officinale var. erythrorhizon</name>
    <dbReference type="NCBI Taxonomy" id="34254"/>
    <lineage>
        <taxon>Eukaryota</taxon>
        <taxon>Viridiplantae</taxon>
        <taxon>Streptophyta</taxon>
        <taxon>Embryophyta</taxon>
        <taxon>Tracheophyta</taxon>
        <taxon>Spermatophyta</taxon>
        <taxon>Magnoliopsida</taxon>
        <taxon>eudicotyledons</taxon>
        <taxon>Gunneridae</taxon>
        <taxon>Pentapetalae</taxon>
        <taxon>asterids</taxon>
        <taxon>lamiids</taxon>
        <taxon>Boraginales</taxon>
        <taxon>Boraginaceae</taxon>
        <taxon>Boraginoideae</taxon>
        <taxon>Lithospermeae</taxon>
        <taxon>Lithospermum</taxon>
    </lineage>
</organism>
<dbReference type="Pfam" id="PF17921">
    <property type="entry name" value="Integrase_H2C2"/>
    <property type="match status" value="1"/>
</dbReference>
<reference evidence="2 3" key="1">
    <citation type="submission" date="2024-01" db="EMBL/GenBank/DDBJ databases">
        <title>The complete chloroplast genome sequence of Lithospermum erythrorhizon: insights into the phylogenetic relationship among Boraginaceae species and the maternal lineages of purple gromwells.</title>
        <authorList>
            <person name="Okada T."/>
            <person name="Watanabe K."/>
        </authorList>
    </citation>
    <scope>NUCLEOTIDE SEQUENCE [LARGE SCALE GENOMIC DNA]</scope>
</reference>
<dbReference type="EMBL" id="BAABME010001208">
    <property type="protein sequence ID" value="GAA0148245.1"/>
    <property type="molecule type" value="Genomic_DNA"/>
</dbReference>
<sequence length="344" mass="39800">MTDEEEQLTTKVEQSDYDRPPIYHEALEQFEVVNVVDDNKPISHFISPGFEWKIQEHRFTFTVRILPLGACQMVVGVEWLQNHSLVQFNFHKMQLTLLVNTIKLTLQAVTSQGDLQLISTKNLTKWIKHSNAPMISQLFSFQTTAFASHVILVKKIDGTWRFRVDYRYLNELTIKHDFPIPIVDDLLDELQALSCWPYQWFSHHGCMTLQNLIQDGQLQHILAGIVVKPVDFPLYDYKEGILRYKQRIMLDSDHQLWIKIMEALHDSTVGGHSSIASTYERVNSLFCWKGMKKDILTYVSSYTVCQQSKHELVSSLGLLQPIHITSTTWTQISMNFIKGLPTSS</sequence>
<protein>
    <recommendedName>
        <fullName evidence="1">Integrase zinc-binding domain-containing protein</fullName>
    </recommendedName>
</protein>
<keyword evidence="3" id="KW-1185">Reference proteome</keyword>
<gene>
    <name evidence="2" type="ORF">LIER_07744</name>
</gene>
<dbReference type="PANTHER" id="PTHR37984:SF5">
    <property type="entry name" value="PROTEIN NYNRIN-LIKE"/>
    <property type="match status" value="1"/>
</dbReference>
<dbReference type="InterPro" id="IPR043502">
    <property type="entry name" value="DNA/RNA_pol_sf"/>
</dbReference>
<dbReference type="PANTHER" id="PTHR37984">
    <property type="entry name" value="PROTEIN CBG26694"/>
    <property type="match status" value="1"/>
</dbReference>
<dbReference type="Gene3D" id="1.10.340.70">
    <property type="match status" value="1"/>
</dbReference>
<feature type="domain" description="Integrase zinc-binding" evidence="1">
    <location>
        <begin position="253"/>
        <end position="310"/>
    </location>
</feature>
<evidence type="ECO:0000313" key="3">
    <source>
        <dbReference type="Proteomes" id="UP001454036"/>
    </source>
</evidence>
<evidence type="ECO:0000259" key="1">
    <source>
        <dbReference type="Pfam" id="PF17921"/>
    </source>
</evidence>